<dbReference type="EMBL" id="JACGCM010001456">
    <property type="protein sequence ID" value="KAF6154761.1"/>
    <property type="molecule type" value="Genomic_DNA"/>
</dbReference>
<dbReference type="Proteomes" id="UP000541444">
    <property type="component" value="Unassembled WGS sequence"/>
</dbReference>
<sequence>MVYEEKVSAELWRFKLRYFRDQFLEMPTPILVPLTYRIPYRITEYGMSEHKAAEAEEDYYCMWRFHYIVLTGEQRWKCLCIFTEDKVEETDVRASITARVGPLHLYQLSGGGGYRRGGNDSGGGELVGRSCRGISIVVLHSEDLPSCFVGAKTKSTACMVLAWSSTGIQPSHVALSKRYKASDMESGKDTSVLELRTVRAGCNKCQPHEKERINSSSSSPNKRFVTKNLESAQRERRKIRGVNKELSKGNKRLKRAKDFGSRRWQYNSVVGGKLDSTASSYSDTEVSTSGQTNGSDNEGEGGLEQFLGFLGQLVSYPPGSDAFREFCKAKAAVGEKWGKCVDFAGRQLRVGRAWNDNIIWVKGNFLQRDDDEPLDLRFRSVKQSKCESTVERKESLLDKVAEKKAKNSNSSWGNSSRRGKGLVSDSTRKGRYAQDGCPSYQGDFARYRRIGIRDEEGEERAGENPGLSQD</sequence>
<feature type="compositionally biased region" description="Basic and acidic residues" evidence="1">
    <location>
        <begin position="451"/>
        <end position="462"/>
    </location>
</feature>
<feature type="region of interest" description="Disordered" evidence="1">
    <location>
        <begin position="277"/>
        <end position="298"/>
    </location>
</feature>
<evidence type="ECO:0000313" key="2">
    <source>
        <dbReference type="EMBL" id="KAF6154761.1"/>
    </source>
</evidence>
<comment type="caution">
    <text evidence="2">The sequence shown here is derived from an EMBL/GenBank/DDBJ whole genome shotgun (WGS) entry which is preliminary data.</text>
</comment>
<name>A0A7J7MIT4_9MAGN</name>
<protein>
    <submittedName>
        <fullName evidence="2">Uncharacterized protein</fullName>
    </submittedName>
</protein>
<accession>A0A7J7MIT4</accession>
<organism evidence="2 3">
    <name type="scientific">Kingdonia uniflora</name>
    <dbReference type="NCBI Taxonomy" id="39325"/>
    <lineage>
        <taxon>Eukaryota</taxon>
        <taxon>Viridiplantae</taxon>
        <taxon>Streptophyta</taxon>
        <taxon>Embryophyta</taxon>
        <taxon>Tracheophyta</taxon>
        <taxon>Spermatophyta</taxon>
        <taxon>Magnoliopsida</taxon>
        <taxon>Ranunculales</taxon>
        <taxon>Circaeasteraceae</taxon>
        <taxon>Kingdonia</taxon>
    </lineage>
</organism>
<feature type="region of interest" description="Disordered" evidence="1">
    <location>
        <begin position="407"/>
        <end position="441"/>
    </location>
</feature>
<evidence type="ECO:0000256" key="1">
    <source>
        <dbReference type="SAM" id="MobiDB-lite"/>
    </source>
</evidence>
<feature type="region of interest" description="Disordered" evidence="1">
    <location>
        <begin position="451"/>
        <end position="470"/>
    </location>
</feature>
<reference evidence="2 3" key="1">
    <citation type="journal article" date="2020" name="IScience">
        <title>Genome Sequencing of the Endangered Kingdonia uniflora (Circaeasteraceae, Ranunculales) Reveals Potential Mechanisms of Evolutionary Specialization.</title>
        <authorList>
            <person name="Sun Y."/>
            <person name="Deng T."/>
            <person name="Zhang A."/>
            <person name="Moore M.J."/>
            <person name="Landis J.B."/>
            <person name="Lin N."/>
            <person name="Zhang H."/>
            <person name="Zhang X."/>
            <person name="Huang J."/>
            <person name="Zhang X."/>
            <person name="Sun H."/>
            <person name="Wang H."/>
        </authorList>
    </citation>
    <scope>NUCLEOTIDE SEQUENCE [LARGE SCALE GENOMIC DNA]</scope>
    <source>
        <strain evidence="2">TB1705</strain>
        <tissue evidence="2">Leaf</tissue>
    </source>
</reference>
<proteinExistence type="predicted"/>
<evidence type="ECO:0000313" key="3">
    <source>
        <dbReference type="Proteomes" id="UP000541444"/>
    </source>
</evidence>
<feature type="compositionally biased region" description="Low complexity" evidence="1">
    <location>
        <begin position="407"/>
        <end position="416"/>
    </location>
</feature>
<keyword evidence="3" id="KW-1185">Reference proteome</keyword>
<feature type="compositionally biased region" description="Polar residues" evidence="1">
    <location>
        <begin position="277"/>
        <end position="296"/>
    </location>
</feature>
<gene>
    <name evidence="2" type="ORF">GIB67_032373</name>
</gene>
<dbReference type="AlphaFoldDB" id="A0A7J7MIT4"/>